<gene>
    <name evidence="10" type="ORF">HMPREF9470_02521</name>
</gene>
<comment type="subcellular location">
    <subcellularLocation>
        <location evidence="1 8">Cell membrane</location>
        <topology evidence="1 8">Multi-pass membrane protein</topology>
    </subcellularLocation>
</comment>
<evidence type="ECO:0000256" key="7">
    <source>
        <dbReference type="ARBA" id="ARBA00023136"/>
    </source>
</evidence>
<reference evidence="10 11" key="1">
    <citation type="submission" date="2011-04" db="EMBL/GenBank/DDBJ databases">
        <title>The Genome Sequence of Clostridium citroniae WAL-19142.</title>
        <authorList>
            <consortium name="The Broad Institute Genome Sequencing Platform"/>
            <person name="Earl A."/>
            <person name="Ward D."/>
            <person name="Feldgarden M."/>
            <person name="Gevers D."/>
            <person name="Warren Y.A."/>
            <person name="Tyrrell K.L."/>
            <person name="Citron D.M."/>
            <person name="Goldstein E.J."/>
            <person name="Daigneault M."/>
            <person name="Allen-Vercoe E."/>
            <person name="Young S.K."/>
            <person name="Zeng Q."/>
            <person name="Gargeya S."/>
            <person name="Fitzgerald M."/>
            <person name="Haas B."/>
            <person name="Abouelleil A."/>
            <person name="Alvarado L."/>
            <person name="Arachchi H.M."/>
            <person name="Berlin A."/>
            <person name="Brown A."/>
            <person name="Chapman S.B."/>
            <person name="Chen Z."/>
            <person name="Dunbar C."/>
            <person name="Freedman E."/>
            <person name="Gearin G."/>
            <person name="Gellesch M."/>
            <person name="Goldberg J."/>
            <person name="Griggs A."/>
            <person name="Gujja S."/>
            <person name="Heilman E.R."/>
            <person name="Heiman D."/>
            <person name="Howarth C."/>
            <person name="Larson L."/>
            <person name="Lui A."/>
            <person name="MacDonald P.J."/>
            <person name="Mehta T."/>
            <person name="Montmayeur A."/>
            <person name="Murphy C."/>
            <person name="Neiman D."/>
            <person name="Pearson M."/>
            <person name="Priest M."/>
            <person name="Roberts A."/>
            <person name="Saif S."/>
            <person name="Shea T."/>
            <person name="Shenoy N."/>
            <person name="Sisk P."/>
            <person name="Stolte C."/>
            <person name="Sykes S."/>
            <person name="White J."/>
            <person name="Yandava C."/>
            <person name="Wortman J."/>
            <person name="Nusbaum C."/>
            <person name="Birren B."/>
        </authorList>
    </citation>
    <scope>NUCLEOTIDE SEQUENCE [LARGE SCALE GENOMIC DNA]</scope>
    <source>
        <strain evidence="10 11">WAL-19142</strain>
    </source>
</reference>
<name>A0A0J9C5S5_9FIRM</name>
<feature type="transmembrane region" description="Helical" evidence="8">
    <location>
        <begin position="34"/>
        <end position="54"/>
    </location>
</feature>
<dbReference type="Pfam" id="PF01061">
    <property type="entry name" value="ABC2_membrane"/>
    <property type="match status" value="1"/>
</dbReference>
<protein>
    <recommendedName>
        <fullName evidence="8">Transport permease protein</fullName>
    </recommendedName>
</protein>
<evidence type="ECO:0000256" key="5">
    <source>
        <dbReference type="ARBA" id="ARBA00022692"/>
    </source>
</evidence>
<evidence type="ECO:0000256" key="6">
    <source>
        <dbReference type="ARBA" id="ARBA00022989"/>
    </source>
</evidence>
<feature type="transmembrane region" description="Helical" evidence="8">
    <location>
        <begin position="66"/>
        <end position="84"/>
    </location>
</feature>
<dbReference type="GO" id="GO:0015920">
    <property type="term" value="P:lipopolysaccharide transport"/>
    <property type="evidence" value="ECO:0007669"/>
    <property type="project" value="TreeGrafter"/>
</dbReference>
<evidence type="ECO:0000256" key="4">
    <source>
        <dbReference type="ARBA" id="ARBA00022475"/>
    </source>
</evidence>
<keyword evidence="4 8" id="KW-1003">Cell membrane</keyword>
<keyword evidence="5 8" id="KW-0812">Transmembrane</keyword>
<dbReference type="GO" id="GO:0005886">
    <property type="term" value="C:plasma membrane"/>
    <property type="evidence" value="ECO:0007669"/>
    <property type="project" value="UniProtKB-SubCell"/>
</dbReference>
<feature type="domain" description="ABC transmembrane type-2" evidence="9">
    <location>
        <begin position="35"/>
        <end position="262"/>
    </location>
</feature>
<dbReference type="PATRIC" id="fig|742734.4.peg.2703"/>
<keyword evidence="3 8" id="KW-0813">Transport</keyword>
<dbReference type="OrthoDB" id="9794365at2"/>
<dbReference type="PROSITE" id="PS51012">
    <property type="entry name" value="ABC_TM2"/>
    <property type="match status" value="1"/>
</dbReference>
<keyword evidence="6 8" id="KW-1133">Transmembrane helix</keyword>
<evidence type="ECO:0000259" key="9">
    <source>
        <dbReference type="PROSITE" id="PS51012"/>
    </source>
</evidence>
<evidence type="ECO:0000313" key="10">
    <source>
        <dbReference type="EMBL" id="KMW19781.1"/>
    </source>
</evidence>
<evidence type="ECO:0000256" key="8">
    <source>
        <dbReference type="RuleBase" id="RU361157"/>
    </source>
</evidence>
<dbReference type="EMBL" id="ADLK01000020">
    <property type="protein sequence ID" value="KMW19781.1"/>
    <property type="molecule type" value="Genomic_DNA"/>
</dbReference>
<feature type="transmembrane region" description="Helical" evidence="8">
    <location>
        <begin position="242"/>
        <end position="259"/>
    </location>
</feature>
<dbReference type="Proteomes" id="UP000037392">
    <property type="component" value="Unassembled WGS sequence"/>
</dbReference>
<accession>A0A0J9C5S5</accession>
<comment type="caution">
    <text evidence="10">The sequence shown here is derived from an EMBL/GenBank/DDBJ whole genome shotgun (WGS) entry which is preliminary data.</text>
</comment>
<dbReference type="InterPro" id="IPR013525">
    <property type="entry name" value="ABC2_TM"/>
</dbReference>
<feature type="transmembrane region" description="Helical" evidence="8">
    <location>
        <begin position="150"/>
        <end position="175"/>
    </location>
</feature>
<sequence length="270" mass="31207">MNYVLSLGKEIIEKRKLIWDLGKADFRKRFVGSYFGIVWMFIQPIVTIAIYAFIFGEGGFKTPPPVTGASYVAWLVPGIVPWFFYSECMNAITGCLQEYSYLVKKVVFKVEILPLIKLVSCLLVHGFFVLIMIGMYLVTGVQVRITWIQAIYYTFAASMLALGIGFFTSAVNVFFKDMTQIVGICLQFGIWMTPIMYAESMFSDRPWIVSLLKFNPFYYIAAGYRDSMLTGNWFWERPLMTIYYWAVTITVFLVGLKMFKRLRPHFSDVL</sequence>
<feature type="transmembrane region" description="Helical" evidence="8">
    <location>
        <begin position="115"/>
        <end position="138"/>
    </location>
</feature>
<keyword evidence="7 8" id="KW-0472">Membrane</keyword>
<dbReference type="PANTHER" id="PTHR30413">
    <property type="entry name" value="INNER MEMBRANE TRANSPORT PERMEASE"/>
    <property type="match status" value="1"/>
</dbReference>
<evidence type="ECO:0000256" key="2">
    <source>
        <dbReference type="ARBA" id="ARBA00007783"/>
    </source>
</evidence>
<organism evidence="10 11">
    <name type="scientific">[Clostridium] citroniae WAL-19142</name>
    <dbReference type="NCBI Taxonomy" id="742734"/>
    <lineage>
        <taxon>Bacteria</taxon>
        <taxon>Bacillati</taxon>
        <taxon>Bacillota</taxon>
        <taxon>Clostridia</taxon>
        <taxon>Lachnospirales</taxon>
        <taxon>Lachnospiraceae</taxon>
        <taxon>Enterocloster</taxon>
    </lineage>
</organism>
<comment type="similarity">
    <text evidence="2 8">Belongs to the ABC-2 integral membrane protein family.</text>
</comment>
<dbReference type="InterPro" id="IPR047817">
    <property type="entry name" value="ABC2_TM_bact-type"/>
</dbReference>
<dbReference type="RefSeq" id="WP_007866743.1">
    <property type="nucleotide sequence ID" value="NZ_KQ235878.1"/>
</dbReference>
<dbReference type="AlphaFoldDB" id="A0A0J9C5S5"/>
<dbReference type="GO" id="GO:0140359">
    <property type="term" value="F:ABC-type transporter activity"/>
    <property type="evidence" value="ECO:0007669"/>
    <property type="project" value="InterPro"/>
</dbReference>
<dbReference type="GeneID" id="93164177"/>
<proteinExistence type="inferred from homology"/>
<evidence type="ECO:0000256" key="1">
    <source>
        <dbReference type="ARBA" id="ARBA00004651"/>
    </source>
</evidence>
<feature type="transmembrane region" description="Helical" evidence="8">
    <location>
        <begin position="181"/>
        <end position="198"/>
    </location>
</feature>
<dbReference type="PANTHER" id="PTHR30413:SF10">
    <property type="entry name" value="CAPSULE POLYSACCHARIDE EXPORT INNER-MEMBRANE PROTEIN CTRC"/>
    <property type="match status" value="1"/>
</dbReference>
<evidence type="ECO:0000256" key="3">
    <source>
        <dbReference type="ARBA" id="ARBA00022448"/>
    </source>
</evidence>
<evidence type="ECO:0000313" key="11">
    <source>
        <dbReference type="Proteomes" id="UP000037392"/>
    </source>
</evidence>